<dbReference type="NCBIfam" id="TIGR01730">
    <property type="entry name" value="RND_mfp"/>
    <property type="match status" value="1"/>
</dbReference>
<sequence length="433" mass="44232">MRFSLIRQLLASAAVLLVAAFAWLYFAPGAPETLARAGINLPFGPQVASAEDETRSPPAGAGQGSRPGAQAQGGQPPGGSGQGGRPGGQAQGGSPAGGGAGRPGGFGGRVTNVITTGVTMARINDTLSAIGEGTPVRSVTVTAPSAGELTEVMVRPGQVVASGDIIARFDSAAEQIEFDRAKLAVDDAQATLTRTEGLASNNVVAGTALSAAQLSASNAELELRNAEVALSRRTITSPIAGTVGLIRVTPGNYVPAQTTVTSIDDTSSILIDFWVPERYAGQLTPDMPVTVNAVALPGQSFTGDISAIDTRIDPASRTLQVQAEIPNPDGLLRAGMSFTVAVDFPGEEYPAVNPLAILWSAEGSYVWTYQEGKAVRVPAEIIQRNSDGVLVRADLKPGDAIITEGILQLSEGANVTLLDGPDGSGQTAEAASP</sequence>
<protein>
    <recommendedName>
        <fullName evidence="7">RND efflux pump membrane fusion protein barrel-sandwich domain-containing protein</fullName>
    </recommendedName>
</protein>
<dbReference type="PATRIC" id="fig|361041.3.peg.822"/>
<proteinExistence type="inferred from homology"/>
<dbReference type="Pfam" id="PF25954">
    <property type="entry name" value="Beta-barrel_RND_2"/>
    <property type="match status" value="1"/>
</dbReference>
<organism evidence="5 6">
    <name type="scientific">Devosia soli</name>
    <dbReference type="NCBI Taxonomy" id="361041"/>
    <lineage>
        <taxon>Bacteria</taxon>
        <taxon>Pseudomonadati</taxon>
        <taxon>Pseudomonadota</taxon>
        <taxon>Alphaproteobacteria</taxon>
        <taxon>Hyphomicrobiales</taxon>
        <taxon>Devosiaceae</taxon>
        <taxon>Devosia</taxon>
    </lineage>
</organism>
<dbReference type="InterPro" id="IPR006143">
    <property type="entry name" value="RND_pump_MFP"/>
</dbReference>
<comment type="similarity">
    <text evidence="1">Belongs to the membrane fusion protein (MFP) (TC 8.A.1) family.</text>
</comment>
<dbReference type="GO" id="GO:0015562">
    <property type="term" value="F:efflux transmembrane transporter activity"/>
    <property type="evidence" value="ECO:0007669"/>
    <property type="project" value="TreeGrafter"/>
</dbReference>
<dbReference type="Gene3D" id="2.40.420.20">
    <property type="match status" value="1"/>
</dbReference>
<evidence type="ECO:0000259" key="4">
    <source>
        <dbReference type="Pfam" id="PF25954"/>
    </source>
</evidence>
<dbReference type="Gene3D" id="1.10.287.470">
    <property type="entry name" value="Helix hairpin bin"/>
    <property type="match status" value="1"/>
</dbReference>
<evidence type="ECO:0000313" key="6">
    <source>
        <dbReference type="Proteomes" id="UP000033514"/>
    </source>
</evidence>
<gene>
    <name evidence="5" type="ORF">VW35_07435</name>
</gene>
<feature type="region of interest" description="Disordered" evidence="2">
    <location>
        <begin position="47"/>
        <end position="108"/>
    </location>
</feature>
<dbReference type="Gene3D" id="2.40.30.170">
    <property type="match status" value="1"/>
</dbReference>
<dbReference type="FunFam" id="2.40.30.170:FF:000010">
    <property type="entry name" value="Efflux RND transporter periplasmic adaptor subunit"/>
    <property type="match status" value="1"/>
</dbReference>
<dbReference type="Pfam" id="PF25917">
    <property type="entry name" value="BSH_RND"/>
    <property type="match status" value="1"/>
</dbReference>
<evidence type="ECO:0000256" key="1">
    <source>
        <dbReference type="ARBA" id="ARBA00009477"/>
    </source>
</evidence>
<dbReference type="Proteomes" id="UP000033514">
    <property type="component" value="Unassembled WGS sequence"/>
</dbReference>
<evidence type="ECO:0000313" key="5">
    <source>
        <dbReference type="EMBL" id="KKB80237.1"/>
    </source>
</evidence>
<feature type="domain" description="CusB-like beta-barrel" evidence="4">
    <location>
        <begin position="273"/>
        <end position="342"/>
    </location>
</feature>
<dbReference type="PANTHER" id="PTHR30469:SF11">
    <property type="entry name" value="BLL4320 PROTEIN"/>
    <property type="match status" value="1"/>
</dbReference>
<feature type="domain" description="Multidrug resistance protein MdtA-like barrel-sandwich hybrid" evidence="3">
    <location>
        <begin position="137"/>
        <end position="259"/>
    </location>
</feature>
<comment type="caution">
    <text evidence="5">The sequence shown here is derived from an EMBL/GenBank/DDBJ whole genome shotgun (WGS) entry which is preliminary data.</text>
</comment>
<accession>A0A0F5LF81</accession>
<reference evidence="5 6" key="1">
    <citation type="submission" date="2015-03" db="EMBL/GenBank/DDBJ databases">
        <authorList>
            <person name="Hassan Y.I."/>
            <person name="Lepp D."/>
            <person name="Zhou T."/>
        </authorList>
    </citation>
    <scope>NUCLEOTIDE SEQUENCE [LARGE SCALE GENOMIC DNA]</scope>
    <source>
        <strain evidence="5 6">GH2-10</strain>
    </source>
</reference>
<dbReference type="PANTHER" id="PTHR30469">
    <property type="entry name" value="MULTIDRUG RESISTANCE PROTEIN MDTA"/>
    <property type="match status" value="1"/>
</dbReference>
<keyword evidence="6" id="KW-1185">Reference proteome</keyword>
<dbReference type="EMBL" id="LAJG01000014">
    <property type="protein sequence ID" value="KKB80237.1"/>
    <property type="molecule type" value="Genomic_DNA"/>
</dbReference>
<dbReference type="Gene3D" id="2.40.50.100">
    <property type="match status" value="1"/>
</dbReference>
<dbReference type="InterPro" id="IPR058792">
    <property type="entry name" value="Beta-barrel_RND_2"/>
</dbReference>
<dbReference type="SUPFAM" id="SSF111369">
    <property type="entry name" value="HlyD-like secretion proteins"/>
    <property type="match status" value="1"/>
</dbReference>
<dbReference type="GO" id="GO:1990281">
    <property type="term" value="C:efflux pump complex"/>
    <property type="evidence" value="ECO:0007669"/>
    <property type="project" value="TreeGrafter"/>
</dbReference>
<evidence type="ECO:0008006" key="7">
    <source>
        <dbReference type="Google" id="ProtNLM"/>
    </source>
</evidence>
<evidence type="ECO:0000259" key="3">
    <source>
        <dbReference type="Pfam" id="PF25917"/>
    </source>
</evidence>
<name>A0A0F5LF81_9HYPH</name>
<evidence type="ECO:0000256" key="2">
    <source>
        <dbReference type="SAM" id="MobiDB-lite"/>
    </source>
</evidence>
<feature type="compositionally biased region" description="Gly residues" evidence="2">
    <location>
        <begin position="75"/>
        <end position="108"/>
    </location>
</feature>
<dbReference type="AlphaFoldDB" id="A0A0F5LF81"/>
<dbReference type="InterPro" id="IPR058625">
    <property type="entry name" value="MdtA-like_BSH"/>
</dbReference>
<feature type="compositionally biased region" description="Low complexity" evidence="2">
    <location>
        <begin position="56"/>
        <end position="74"/>
    </location>
</feature>
<dbReference type="STRING" id="361041.VW35_07435"/>